<comment type="similarity">
    <text evidence="1">Belongs to the helicase family. RecQ subfamily.</text>
</comment>
<dbReference type="Gene3D" id="3.40.50.300">
    <property type="entry name" value="P-loop containing nucleotide triphosphate hydrolases"/>
    <property type="match status" value="2"/>
</dbReference>
<name>A0A8H6LRD9_9AGAR</name>
<feature type="domain" description="Helicase C-terminal" evidence="5">
    <location>
        <begin position="146"/>
        <end position="292"/>
    </location>
</feature>
<dbReference type="SMART" id="SM00490">
    <property type="entry name" value="HELICc"/>
    <property type="match status" value="1"/>
</dbReference>
<dbReference type="InterPro" id="IPR027417">
    <property type="entry name" value="P-loop_NTPase"/>
</dbReference>
<dbReference type="GO" id="GO:0005634">
    <property type="term" value="C:nucleus"/>
    <property type="evidence" value="ECO:0007669"/>
    <property type="project" value="TreeGrafter"/>
</dbReference>
<organism evidence="6 7">
    <name type="scientific">Ephemerocybe angulata</name>
    <dbReference type="NCBI Taxonomy" id="980116"/>
    <lineage>
        <taxon>Eukaryota</taxon>
        <taxon>Fungi</taxon>
        <taxon>Dikarya</taxon>
        <taxon>Basidiomycota</taxon>
        <taxon>Agaricomycotina</taxon>
        <taxon>Agaricomycetes</taxon>
        <taxon>Agaricomycetidae</taxon>
        <taxon>Agaricales</taxon>
        <taxon>Agaricineae</taxon>
        <taxon>Psathyrellaceae</taxon>
        <taxon>Ephemerocybe</taxon>
    </lineage>
</organism>
<sequence length="544" mass="60474">TGSGALSDLSVPYEVFDSAHPDSLASTTANIVLVSADKANWESWRHALARLSQSRVLIRFVIDEAHLWITDASFRPGALETPGGLRAFPMQMVLLSATVSPAIEASLRTQFVLQNPSVIRCHPHRPELLFDIPEQTFRSTQAMVTKFNDRIAQDQSEEAWHDNDRWLGFVPSIPQGLEVSAALSVEFYSSQDSPDERAAKYSRWLKGTSLGMVATTAISVGTDYPHVRFTCHFGSPHDMTTLIQQTSRAGRDGHPARCLVLPSNPPLSPPKAPLEPEKAALSSLLYPSRDAPLPCFSELPPSVVLTSPRGGKLVLGALQAVNKSIPGSPDRVSVDPPHFSPSPSSFPPLPAPPLLTLPALRAHLHRHFNQSVLRGQVQLTDRKAAIELEVEPYKEVLRGAAQSCGACFFRGHLDRSHEVYNCPVIPRRDVLALRSLLKYPKTTKPQYRYLVCYRCHITLWKDNALHCNLRVANPCSHPELMTGAYCHVWDDIAVRQAVEREFDVTWVELDDYARWLVQPHTVHVTNGMALLMRCWKQLQSVGTV</sequence>
<dbReference type="GO" id="GO:0016787">
    <property type="term" value="F:hydrolase activity"/>
    <property type="evidence" value="ECO:0007669"/>
    <property type="project" value="UniProtKB-KW"/>
</dbReference>
<feature type="region of interest" description="Disordered" evidence="4">
    <location>
        <begin position="327"/>
        <end position="346"/>
    </location>
</feature>
<accession>A0A8H6LRD9</accession>
<dbReference type="EC" id="5.6.2.4" evidence="3"/>
<dbReference type="Proteomes" id="UP000521943">
    <property type="component" value="Unassembled WGS sequence"/>
</dbReference>
<dbReference type="EMBL" id="JACGCI010000344">
    <property type="protein sequence ID" value="KAF6740928.1"/>
    <property type="molecule type" value="Genomic_DNA"/>
</dbReference>
<protein>
    <recommendedName>
        <fullName evidence="3">DNA 3'-5' helicase</fullName>
        <ecNumber evidence="3">5.6.2.4</ecNumber>
    </recommendedName>
</protein>
<evidence type="ECO:0000256" key="1">
    <source>
        <dbReference type="ARBA" id="ARBA00005446"/>
    </source>
</evidence>
<gene>
    <name evidence="6" type="ORF">DFP72DRAFT_863871</name>
</gene>
<dbReference type="InterPro" id="IPR001650">
    <property type="entry name" value="Helicase_C-like"/>
</dbReference>
<dbReference type="PANTHER" id="PTHR13710:SF145">
    <property type="entry name" value="ATP-DEPENDENT DNA HELICASE"/>
    <property type="match status" value="1"/>
</dbReference>
<evidence type="ECO:0000256" key="4">
    <source>
        <dbReference type="SAM" id="MobiDB-lite"/>
    </source>
</evidence>
<dbReference type="Pfam" id="PF00271">
    <property type="entry name" value="Helicase_C"/>
    <property type="match status" value="1"/>
</dbReference>
<reference evidence="6 7" key="1">
    <citation type="submission" date="2020-07" db="EMBL/GenBank/DDBJ databases">
        <title>Comparative genomics of pyrophilous fungi reveals a link between fire events and developmental genes.</title>
        <authorList>
            <consortium name="DOE Joint Genome Institute"/>
            <person name="Steindorff A.S."/>
            <person name="Carver A."/>
            <person name="Calhoun S."/>
            <person name="Stillman K."/>
            <person name="Liu H."/>
            <person name="Lipzen A."/>
            <person name="Pangilinan J."/>
            <person name="Labutti K."/>
            <person name="Bruns T.D."/>
            <person name="Grigoriev I.V."/>
        </authorList>
    </citation>
    <scope>NUCLEOTIDE SEQUENCE [LARGE SCALE GENOMIC DNA]</scope>
    <source>
        <strain evidence="6 7">CBS 144469</strain>
    </source>
</reference>
<comment type="caution">
    <text evidence="6">The sequence shown here is derived from an EMBL/GenBank/DDBJ whole genome shotgun (WGS) entry which is preliminary data.</text>
</comment>
<evidence type="ECO:0000313" key="6">
    <source>
        <dbReference type="EMBL" id="KAF6740928.1"/>
    </source>
</evidence>
<comment type="catalytic activity">
    <reaction evidence="2">
        <text>Couples ATP hydrolysis with the unwinding of duplex DNA by translocating in the 3'-5' direction.</text>
        <dbReference type="EC" id="5.6.2.4"/>
    </reaction>
</comment>
<dbReference type="PANTHER" id="PTHR13710">
    <property type="entry name" value="DNA HELICASE RECQ FAMILY MEMBER"/>
    <property type="match status" value="1"/>
</dbReference>
<keyword evidence="7" id="KW-1185">Reference proteome</keyword>
<dbReference type="GO" id="GO:0043138">
    <property type="term" value="F:3'-5' DNA helicase activity"/>
    <property type="evidence" value="ECO:0007669"/>
    <property type="project" value="UniProtKB-EC"/>
</dbReference>
<feature type="non-terminal residue" evidence="6">
    <location>
        <position position="1"/>
    </location>
</feature>
<dbReference type="SUPFAM" id="SSF52540">
    <property type="entry name" value="P-loop containing nucleoside triphosphate hydrolases"/>
    <property type="match status" value="1"/>
</dbReference>
<dbReference type="PROSITE" id="PS51194">
    <property type="entry name" value="HELICASE_CTER"/>
    <property type="match status" value="1"/>
</dbReference>
<evidence type="ECO:0000259" key="5">
    <source>
        <dbReference type="PROSITE" id="PS51194"/>
    </source>
</evidence>
<dbReference type="GO" id="GO:0005694">
    <property type="term" value="C:chromosome"/>
    <property type="evidence" value="ECO:0007669"/>
    <property type="project" value="TreeGrafter"/>
</dbReference>
<proteinExistence type="inferred from homology"/>
<evidence type="ECO:0000256" key="2">
    <source>
        <dbReference type="ARBA" id="ARBA00034617"/>
    </source>
</evidence>
<evidence type="ECO:0000256" key="3">
    <source>
        <dbReference type="ARBA" id="ARBA00034808"/>
    </source>
</evidence>
<dbReference type="AlphaFoldDB" id="A0A8H6LRD9"/>
<evidence type="ECO:0000313" key="7">
    <source>
        <dbReference type="Proteomes" id="UP000521943"/>
    </source>
</evidence>
<keyword evidence="6" id="KW-0378">Hydrolase</keyword>
<dbReference type="OrthoDB" id="3151137at2759"/>